<dbReference type="KEGG" id="mseb:RE474_13035"/>
<evidence type="ECO:0000256" key="1">
    <source>
        <dbReference type="ARBA" id="ARBA00022690"/>
    </source>
</evidence>
<evidence type="ECO:0000313" key="6">
    <source>
        <dbReference type="Proteomes" id="UP001182908"/>
    </source>
</evidence>
<keyword evidence="6" id="KW-1185">Reference proteome</keyword>
<dbReference type="InterPro" id="IPR018990">
    <property type="entry name" value="Prot_inh_I42_chagasin"/>
</dbReference>
<dbReference type="PANTHER" id="PTHR36530:SF1">
    <property type="entry name" value="AMOEBIASIN-1"/>
    <property type="match status" value="1"/>
</dbReference>
<keyword evidence="1" id="KW-0646">Protease inhibitor</keyword>
<feature type="region of interest" description="Disordered" evidence="3">
    <location>
        <begin position="24"/>
        <end position="59"/>
    </location>
</feature>
<dbReference type="Gene3D" id="2.60.40.2020">
    <property type="match status" value="1"/>
</dbReference>
<dbReference type="PANTHER" id="PTHR36530">
    <property type="entry name" value="INHIBITOR OF CYSTEINE PEPTIDASE"/>
    <property type="match status" value="1"/>
</dbReference>
<dbReference type="InterPro" id="IPR036331">
    <property type="entry name" value="Chagasin-like_sf"/>
</dbReference>
<reference evidence="5 6" key="1">
    <citation type="submission" date="2023-08" db="EMBL/GenBank/DDBJ databases">
        <title>Methanolobus mangrovi sp. nov. and Methanolobus sediminis sp. nov, two novel methylotrophic methanogens isolated from mangrove sediments in China.</title>
        <authorList>
            <person name="Zhou J."/>
        </authorList>
    </citation>
    <scope>NUCLEOTIDE SEQUENCE [LARGE SCALE GENOMIC DNA]</scope>
    <source>
        <strain evidence="5 6">FTZ6</strain>
    </source>
</reference>
<proteinExistence type="predicted"/>
<dbReference type="AlphaFoldDB" id="A0AA51YLJ3"/>
<sequence length="250" mass="27154">MNIKLLMVAAVVLLVCMASGCVSNSKDAGSDTGSNTSIDDNSNATQNIEDQTGTIDNSGVSIGTMTAVSHSFSENDSQSTVYAIIGDLIIVELEENPTTGYSWNMTYSEGLEVQEDVYTQASANVTLVGAGGSHMWIFEVIETGEQSISAIYVRPWEEITGTEDGYELTIQVIPESGLITDTGTVTYNNLEGGFFGIVGADDTKYDPTNLPEEFRTDGTEIRFTAYPRDDMMSFHMWGQIIELRTISPML</sequence>
<feature type="domain" description="Proteinase inhibitor I42 chagasin" evidence="4">
    <location>
        <begin position="85"/>
        <end position="170"/>
    </location>
</feature>
<keyword evidence="2" id="KW-0789">Thiol protease inhibitor</keyword>
<protein>
    <submittedName>
        <fullName evidence="5">Protease inhibitor I42 family protein</fullName>
    </submittedName>
</protein>
<dbReference type="InterPro" id="IPR052781">
    <property type="entry name" value="Cys_protease_inhibitor_I42"/>
</dbReference>
<dbReference type="EMBL" id="CP133592">
    <property type="protein sequence ID" value="WMW24987.1"/>
    <property type="molecule type" value="Genomic_DNA"/>
</dbReference>
<organism evidence="5 6">
    <name type="scientific">Methanolobus sediminis</name>
    <dbReference type="NCBI Taxonomy" id="3072978"/>
    <lineage>
        <taxon>Archaea</taxon>
        <taxon>Methanobacteriati</taxon>
        <taxon>Methanobacteriota</taxon>
        <taxon>Stenosarchaea group</taxon>
        <taxon>Methanomicrobia</taxon>
        <taxon>Methanosarcinales</taxon>
        <taxon>Methanosarcinaceae</taxon>
        <taxon>Methanolobus</taxon>
    </lineage>
</organism>
<dbReference type="PROSITE" id="PS51257">
    <property type="entry name" value="PROKAR_LIPOPROTEIN"/>
    <property type="match status" value="1"/>
</dbReference>
<dbReference type="SUPFAM" id="SSF141066">
    <property type="entry name" value="ICP-like"/>
    <property type="match status" value="1"/>
</dbReference>
<gene>
    <name evidence="5" type="ORF">RE474_13035</name>
</gene>
<evidence type="ECO:0000313" key="5">
    <source>
        <dbReference type="EMBL" id="WMW24987.1"/>
    </source>
</evidence>
<dbReference type="Proteomes" id="UP001182908">
    <property type="component" value="Chromosome"/>
</dbReference>
<dbReference type="RefSeq" id="WP_309310794.1">
    <property type="nucleotide sequence ID" value="NZ_CP133592.1"/>
</dbReference>
<dbReference type="Pfam" id="PF09394">
    <property type="entry name" value="Inhibitor_I42"/>
    <property type="match status" value="1"/>
</dbReference>
<evidence type="ECO:0000256" key="2">
    <source>
        <dbReference type="ARBA" id="ARBA00022704"/>
    </source>
</evidence>
<dbReference type="GeneID" id="84233658"/>
<evidence type="ECO:0000259" key="4">
    <source>
        <dbReference type="Pfam" id="PF09394"/>
    </source>
</evidence>
<evidence type="ECO:0000256" key="3">
    <source>
        <dbReference type="SAM" id="MobiDB-lite"/>
    </source>
</evidence>
<dbReference type="GO" id="GO:0004869">
    <property type="term" value="F:cysteine-type endopeptidase inhibitor activity"/>
    <property type="evidence" value="ECO:0007669"/>
    <property type="project" value="UniProtKB-KW"/>
</dbReference>
<name>A0AA51YLJ3_9EURY</name>
<accession>A0AA51YLJ3</accession>